<protein>
    <submittedName>
        <fullName evidence="2">Alpha/beta hydrolase family protein</fullName>
        <ecNumber evidence="2">3.4.-.-</ecNumber>
    </submittedName>
</protein>
<evidence type="ECO:0000313" key="2">
    <source>
        <dbReference type="EMBL" id="MFD2516700.1"/>
    </source>
</evidence>
<keyword evidence="2" id="KW-0378">Hydrolase</keyword>
<dbReference type="Pfam" id="PF12146">
    <property type="entry name" value="Hydrolase_4"/>
    <property type="match status" value="1"/>
</dbReference>
<dbReference type="EMBL" id="JBHULT010000005">
    <property type="protein sequence ID" value="MFD2516700.1"/>
    <property type="molecule type" value="Genomic_DNA"/>
</dbReference>
<feature type="domain" description="Serine aminopeptidase S33" evidence="1">
    <location>
        <begin position="73"/>
        <end position="274"/>
    </location>
</feature>
<reference evidence="3" key="1">
    <citation type="journal article" date="2019" name="Int. J. Syst. Evol. Microbiol.">
        <title>The Global Catalogue of Microorganisms (GCM) 10K type strain sequencing project: providing services to taxonomists for standard genome sequencing and annotation.</title>
        <authorList>
            <consortium name="The Broad Institute Genomics Platform"/>
            <consortium name="The Broad Institute Genome Sequencing Center for Infectious Disease"/>
            <person name="Wu L."/>
            <person name="Ma J."/>
        </authorList>
    </citation>
    <scope>NUCLEOTIDE SEQUENCE [LARGE SCALE GENOMIC DNA]</scope>
    <source>
        <strain evidence="3">KCTC 42585</strain>
    </source>
</reference>
<name>A0ABW5IVK4_9FLAO</name>
<accession>A0ABW5IVK4</accession>
<comment type="caution">
    <text evidence="2">The sequence shown here is derived from an EMBL/GenBank/DDBJ whole genome shotgun (WGS) entry which is preliminary data.</text>
</comment>
<dbReference type="GO" id="GO:0016787">
    <property type="term" value="F:hydrolase activity"/>
    <property type="evidence" value="ECO:0007669"/>
    <property type="project" value="UniProtKB-KW"/>
</dbReference>
<dbReference type="SUPFAM" id="SSF53474">
    <property type="entry name" value="alpha/beta-Hydrolases"/>
    <property type="match status" value="1"/>
</dbReference>
<evidence type="ECO:0000259" key="1">
    <source>
        <dbReference type="Pfam" id="PF12146"/>
    </source>
</evidence>
<dbReference type="InterPro" id="IPR053145">
    <property type="entry name" value="AB_hydrolase_Est10"/>
</dbReference>
<dbReference type="RefSeq" id="WP_380748031.1">
    <property type="nucleotide sequence ID" value="NZ_JBHULT010000005.1"/>
</dbReference>
<dbReference type="Gene3D" id="3.40.50.1820">
    <property type="entry name" value="alpha/beta hydrolase"/>
    <property type="match status" value="1"/>
</dbReference>
<evidence type="ECO:0000313" key="3">
    <source>
        <dbReference type="Proteomes" id="UP001597468"/>
    </source>
</evidence>
<dbReference type="Proteomes" id="UP001597468">
    <property type="component" value="Unassembled WGS sequence"/>
</dbReference>
<proteinExistence type="predicted"/>
<dbReference type="PANTHER" id="PTHR43265:SF1">
    <property type="entry name" value="ESTERASE ESTD"/>
    <property type="match status" value="1"/>
</dbReference>
<gene>
    <name evidence="2" type="ORF">ACFSTG_02240</name>
</gene>
<organism evidence="2 3">
    <name type="scientific">Salinimicrobium flavum</name>
    <dbReference type="NCBI Taxonomy" id="1737065"/>
    <lineage>
        <taxon>Bacteria</taxon>
        <taxon>Pseudomonadati</taxon>
        <taxon>Bacteroidota</taxon>
        <taxon>Flavobacteriia</taxon>
        <taxon>Flavobacteriales</taxon>
        <taxon>Flavobacteriaceae</taxon>
        <taxon>Salinimicrobium</taxon>
    </lineage>
</organism>
<keyword evidence="3" id="KW-1185">Reference proteome</keyword>
<dbReference type="InterPro" id="IPR022742">
    <property type="entry name" value="Hydrolase_4"/>
</dbReference>
<dbReference type="EC" id="3.4.-.-" evidence="2"/>
<dbReference type="InterPro" id="IPR029058">
    <property type="entry name" value="AB_hydrolase_fold"/>
</dbReference>
<sequence length="310" mass="34809">MKYNLFILFLIFTTIAIGQETPLNSEEVEVDKYVKGTLLTPATETSAPLVLLIQGSGPTDRNGNQSFMKNDSFKKLANELAREGIASFRFDKRILHMSKLGIKEEDIRFENFIEDASSAVDHFRTENRFSKVIILGHSQGSLVGMVVAKEKKADAFISIAGASKTIDSIITSQVALQMPSLSENVEQSFRDLRESGSSRNYDPMLEMIFRPSVQPFILSWMKYDPKEKITDLDMPLLLINGTKDLQISEQEAQSLKRANPDAELLLIENMNHVLRNISGSELENSKSYNEPGLPLHPQLTPAIVEFIKKL</sequence>
<dbReference type="PANTHER" id="PTHR43265">
    <property type="entry name" value="ESTERASE ESTD"/>
    <property type="match status" value="1"/>
</dbReference>